<keyword evidence="5" id="KW-0677">Repeat</keyword>
<keyword evidence="9 10" id="KW-0472">Membrane</keyword>
<organism evidence="13">
    <name type="scientific">Anopheles darlingi</name>
    <name type="common">Mosquito</name>
    <dbReference type="NCBI Taxonomy" id="43151"/>
    <lineage>
        <taxon>Eukaryota</taxon>
        <taxon>Metazoa</taxon>
        <taxon>Ecdysozoa</taxon>
        <taxon>Arthropoda</taxon>
        <taxon>Hexapoda</taxon>
        <taxon>Insecta</taxon>
        <taxon>Pterygota</taxon>
        <taxon>Neoptera</taxon>
        <taxon>Endopterygota</taxon>
        <taxon>Diptera</taxon>
        <taxon>Nematocera</taxon>
        <taxon>Culicoidea</taxon>
        <taxon>Culicidae</taxon>
        <taxon>Anophelinae</taxon>
        <taxon>Anopheles</taxon>
    </lineage>
</organism>
<feature type="compositionally biased region" description="Polar residues" evidence="12">
    <location>
        <begin position="1"/>
        <end position="12"/>
    </location>
</feature>
<name>W5JGL7_ANODA</name>
<keyword evidence="4 10" id="KW-0812">Transmembrane</keyword>
<evidence type="ECO:0000256" key="5">
    <source>
        <dbReference type="ARBA" id="ARBA00022737"/>
    </source>
</evidence>
<evidence type="ECO:0000256" key="10">
    <source>
        <dbReference type="PROSITE-ProRule" id="PRU00282"/>
    </source>
</evidence>
<feature type="repeat" description="Solcar" evidence="10">
    <location>
        <begin position="154"/>
        <end position="246"/>
    </location>
</feature>
<evidence type="ECO:0000313" key="13">
    <source>
        <dbReference type="EMBL" id="ETN61939.1"/>
    </source>
</evidence>
<evidence type="ECO:0000313" key="14">
    <source>
        <dbReference type="EnsemblMetazoa" id="ADAC006390-PA"/>
    </source>
</evidence>
<evidence type="ECO:0000256" key="8">
    <source>
        <dbReference type="ARBA" id="ARBA00023128"/>
    </source>
</evidence>
<dbReference type="eggNOG" id="KOG0753">
    <property type="taxonomic scope" value="Eukaryota"/>
</dbReference>
<comment type="similarity">
    <text evidence="2 11">Belongs to the mitochondrial carrier (TC 2.A.29) family.</text>
</comment>
<proteinExistence type="inferred from homology"/>
<evidence type="ECO:0000256" key="1">
    <source>
        <dbReference type="ARBA" id="ARBA00004448"/>
    </source>
</evidence>
<feature type="repeat" description="Solcar" evidence="10">
    <location>
        <begin position="45"/>
        <end position="146"/>
    </location>
</feature>
<feature type="compositionally biased region" description="Low complexity" evidence="12">
    <location>
        <begin position="13"/>
        <end position="24"/>
    </location>
</feature>
<dbReference type="PANTHER" id="PTHR45618">
    <property type="entry name" value="MITOCHONDRIAL DICARBOXYLATE CARRIER-RELATED"/>
    <property type="match status" value="1"/>
</dbReference>
<evidence type="ECO:0000256" key="7">
    <source>
        <dbReference type="ARBA" id="ARBA00022989"/>
    </source>
</evidence>
<evidence type="ECO:0000256" key="9">
    <source>
        <dbReference type="ARBA" id="ARBA00023136"/>
    </source>
</evidence>
<dbReference type="Proteomes" id="UP000000673">
    <property type="component" value="Unassembled WGS sequence"/>
</dbReference>
<dbReference type="STRING" id="43151.W5JGL7"/>
<dbReference type="InterPro" id="IPR023395">
    <property type="entry name" value="MCP_dom_sf"/>
</dbReference>
<keyword evidence="8" id="KW-0496">Mitochondrion</keyword>
<evidence type="ECO:0000256" key="2">
    <source>
        <dbReference type="ARBA" id="ARBA00006375"/>
    </source>
</evidence>
<dbReference type="GO" id="GO:0055085">
    <property type="term" value="P:transmembrane transport"/>
    <property type="evidence" value="ECO:0007669"/>
    <property type="project" value="InterPro"/>
</dbReference>
<dbReference type="FunCoup" id="W5JGL7">
    <property type="interactions" value="420"/>
</dbReference>
<keyword evidence="6" id="KW-0999">Mitochondrion inner membrane</keyword>
<reference evidence="13" key="2">
    <citation type="submission" date="2010-05" db="EMBL/GenBank/DDBJ databases">
        <authorList>
            <person name="Almeida L.G."/>
            <person name="Nicolas M.F."/>
            <person name="Souza R.C."/>
            <person name="Vasconcelos A.T.R."/>
        </authorList>
    </citation>
    <scope>NUCLEOTIDE SEQUENCE</scope>
</reference>
<dbReference type="EMBL" id="ADMH02001591">
    <property type="protein sequence ID" value="ETN61939.1"/>
    <property type="molecule type" value="Genomic_DNA"/>
</dbReference>
<evidence type="ECO:0000313" key="15">
    <source>
        <dbReference type="Proteomes" id="UP000000673"/>
    </source>
</evidence>
<dbReference type="InterPro" id="IPR018108">
    <property type="entry name" value="MCP_transmembrane"/>
</dbReference>
<dbReference type="HOGENOM" id="CLU_015166_14_2_1"/>
<dbReference type="AlphaFoldDB" id="W5JGL7"/>
<evidence type="ECO:0000256" key="6">
    <source>
        <dbReference type="ARBA" id="ARBA00022792"/>
    </source>
</evidence>
<dbReference type="FunFam" id="1.50.40.10:FF:000062">
    <property type="entry name" value="mitochondrial uncoupling protein 3"/>
    <property type="match status" value="1"/>
</dbReference>
<keyword evidence="3 11" id="KW-0813">Transport</keyword>
<feature type="region of interest" description="Disordered" evidence="12">
    <location>
        <begin position="1"/>
        <end position="32"/>
    </location>
</feature>
<dbReference type="PROSITE" id="PS50920">
    <property type="entry name" value="SOLCAR"/>
    <property type="match status" value="3"/>
</dbReference>
<evidence type="ECO:0000256" key="4">
    <source>
        <dbReference type="ARBA" id="ARBA00022692"/>
    </source>
</evidence>
<evidence type="ECO:0000256" key="11">
    <source>
        <dbReference type="RuleBase" id="RU000488"/>
    </source>
</evidence>
<feature type="repeat" description="Solcar" evidence="10">
    <location>
        <begin position="255"/>
        <end position="346"/>
    </location>
</feature>
<dbReference type="InterPro" id="IPR002067">
    <property type="entry name" value="MCP"/>
</dbReference>
<dbReference type="EnsemblMetazoa" id="ADAC006390-RA">
    <property type="protein sequence ID" value="ADAC006390-PA"/>
    <property type="gene ID" value="ADAC006390"/>
</dbReference>
<reference evidence="13" key="3">
    <citation type="journal article" date="2013" name="Nucleic Acids Res.">
        <title>The genome of Anopheles darlingi, the main neotropical malaria vector.</title>
        <authorList>
            <person name="Marinotti O."/>
            <person name="Cerqueira G.C."/>
            <person name="de Almeida L.G."/>
            <person name="Ferro M.I."/>
            <person name="Loreto E.L."/>
            <person name="Zaha A."/>
            <person name="Teixeira S.M."/>
            <person name="Wespiser A.R."/>
            <person name="Almeida E Silva A."/>
            <person name="Schlindwein A.D."/>
            <person name="Pacheco A.C."/>
            <person name="Silva A.L."/>
            <person name="Graveley B.R."/>
            <person name="Walenz B.P."/>
            <person name="Lima Bde A."/>
            <person name="Ribeiro C.A."/>
            <person name="Nunes-Silva C.G."/>
            <person name="de Carvalho C.R."/>
            <person name="Soares C.M."/>
            <person name="de Menezes C.B."/>
            <person name="Matiolli C."/>
            <person name="Caffrey D."/>
            <person name="Araujo D.A."/>
            <person name="de Oliveira D.M."/>
            <person name="Golenbock D."/>
            <person name="Grisard E.C."/>
            <person name="Fantinatti-Garboggini F."/>
            <person name="de Carvalho F.M."/>
            <person name="Barcellos F.G."/>
            <person name="Prosdocimi F."/>
            <person name="May G."/>
            <person name="Azevedo Junior G.M."/>
            <person name="Guimaraes G.M."/>
            <person name="Goldman G.H."/>
            <person name="Padilha I.Q."/>
            <person name="Batista Jda S."/>
            <person name="Ferro J.A."/>
            <person name="Ribeiro J.M."/>
            <person name="Fietto J.L."/>
            <person name="Dabbas K.M."/>
            <person name="Cerdeira L."/>
            <person name="Agnez-Lima L.F."/>
            <person name="Brocchi M."/>
            <person name="de Carvalho M.O."/>
            <person name="Teixeira Mde M."/>
            <person name="Diniz Maia Mde M."/>
            <person name="Goldman M.H."/>
            <person name="Cruz Schneider M.P."/>
            <person name="Felipe M.S."/>
            <person name="Hungria M."/>
            <person name="Nicolas M.F."/>
            <person name="Pereira M."/>
            <person name="Montes M.A."/>
            <person name="Cantao M.E."/>
            <person name="Vincentz M."/>
            <person name="Rafael M.S."/>
            <person name="Silverman N."/>
            <person name="Stoco P.H."/>
            <person name="Souza R.C."/>
            <person name="Vicentini R."/>
            <person name="Gazzinelli R.T."/>
            <person name="Neves Rde O."/>
            <person name="Silva R."/>
            <person name="Astolfi-Filho S."/>
            <person name="Maciel T.E."/>
            <person name="Urmenyi T.P."/>
            <person name="Tadei W.P."/>
            <person name="Camargo E.P."/>
            <person name="de Vasconcelos A.T."/>
        </authorList>
    </citation>
    <scope>NUCLEOTIDE SEQUENCE</scope>
</reference>
<keyword evidence="7" id="KW-1133">Transmembrane helix</keyword>
<evidence type="ECO:0000256" key="12">
    <source>
        <dbReference type="SAM" id="MobiDB-lite"/>
    </source>
</evidence>
<comment type="subcellular location">
    <subcellularLocation>
        <location evidence="1">Mitochondrion inner membrane</location>
        <topology evidence="1">Multi-pass membrane protein</topology>
    </subcellularLocation>
</comment>
<reference evidence="13 15" key="1">
    <citation type="journal article" date="2010" name="BMC Genomics">
        <title>Combination of measures distinguishes pre-miRNAs from other stem-loops in the genome of the newly sequenced Anopheles darlingi.</title>
        <authorList>
            <person name="Mendes N.D."/>
            <person name="Freitas A.T."/>
            <person name="Vasconcelos A.T."/>
            <person name="Sagot M.F."/>
        </authorList>
    </citation>
    <scope>NUCLEOTIDE SEQUENCE</scope>
</reference>
<reference evidence="14" key="4">
    <citation type="submission" date="2015-06" db="UniProtKB">
        <authorList>
            <consortium name="EnsemblMetazoa"/>
        </authorList>
    </citation>
    <scope>IDENTIFICATION</scope>
</reference>
<accession>W5JGL7</accession>
<evidence type="ECO:0000256" key="3">
    <source>
        <dbReference type="ARBA" id="ARBA00022448"/>
    </source>
</evidence>
<gene>
    <name evidence="13" type="ORF">AND_006390</name>
</gene>
<dbReference type="Gene3D" id="1.50.40.10">
    <property type="entry name" value="Mitochondrial carrier domain"/>
    <property type="match status" value="1"/>
</dbReference>
<dbReference type="VEuPathDB" id="VectorBase:ADAR2_004407"/>
<dbReference type="VEuPathDB" id="VectorBase:ADAC006390"/>
<dbReference type="PRINTS" id="PR00784">
    <property type="entry name" value="MTUNCOUPLING"/>
</dbReference>
<sequence length="352" mass="38312">MEQPQSGSPAAGTTNDNDSSNSSTMQQTAATGRTEMRPVKYHYADSFWCTYLVSVFAASIAETVTYPLDLTKTRLQIQGEAASTMATNAAGGAIKKIKYRGMLATANGIIREEGALKLWQGITPALYRHLVYSGVRIVTYDAIRKKLRNGKDHFALWQSALAGVGAGSLAQWLASPADLVKVHVQMEGRRRLQGLEPRVHSAAHAFREIIARGGIFGLWKGSVPNVQRAALVNLGDLTTYDTVKHFIMHKTGLPDCHVVHIMSSICAGLVAATMGTPADVVKTRVMNQPTDASGKGLLYKGSIDCLQQTIGKEGFFALYKGFLPVWIRMAPWSLTFWLSFEQIRSSLGASGY</sequence>
<keyword evidence="15" id="KW-1185">Reference proteome</keyword>
<dbReference type="SUPFAM" id="SSF103506">
    <property type="entry name" value="Mitochondrial carrier"/>
    <property type="match status" value="1"/>
</dbReference>
<dbReference type="Pfam" id="PF00153">
    <property type="entry name" value="Mito_carr"/>
    <property type="match status" value="3"/>
</dbReference>
<dbReference type="InterPro" id="IPR050391">
    <property type="entry name" value="Mito_Metabolite_Transporter"/>
</dbReference>
<dbReference type="OMA" id="FPFWKAV"/>
<dbReference type="GO" id="GO:0005743">
    <property type="term" value="C:mitochondrial inner membrane"/>
    <property type="evidence" value="ECO:0007669"/>
    <property type="project" value="UniProtKB-SubCell"/>
</dbReference>
<protein>
    <submittedName>
        <fullName evidence="13">Mitochondrial uncoupling protein</fullName>
    </submittedName>
</protein>